<feature type="compositionally biased region" description="Basic and acidic residues" evidence="1">
    <location>
        <begin position="90"/>
        <end position="104"/>
    </location>
</feature>
<keyword evidence="4" id="KW-1185">Reference proteome</keyword>
<comment type="caution">
    <text evidence="3">The sequence shown here is derived from an EMBL/GenBank/DDBJ whole genome shotgun (WGS) entry which is preliminary data.</text>
</comment>
<sequence length="844" mass="98321">MDSSSDEEIRMWKEELRRKIEQKKRKKRENINNSGLRTCQSDENPCSSKMQIDFTKDDIQDSQFKAFGDNRYLKDVIKESIHPKKRRKIRAETRDKPVKTSTDNKKIKEVTDESVIRNKQRKIDTETTNKFVLEKTFQKRSGTTIKGQKYEDMIMANIILQLVSDSKVKDFYISSNNENFGDFDDVVIEIETDLGIETKAMQLKHSNNEKCFNTFDLTKKKGNFSIAKYFNSVQGIKGAAQQFILFTTYGTDISDTTKFKLEGEQFYLKPIKESGEDSLDLLRTSYYRFQIIEDESTMQNPEKIQKYRTFFERLRLYTNQDYVETLKNSTVNNFNTRFESKEDIFDKYLKVIAEWNMNEEKKEKLSKKMMQRAIALQLLSPHVEPFVFDGSANDKAKILREAICGFDITLAVTRNRDIVKGLWSDSGKDINFEELNRLRALYSLSSNNIDTLDGIDANTLTQLFWLMDKCPLIVQEHENVEKAIQLCHDAKFVLLGEGKYKEWMIDRSVFQNLSHLESKLDLCEKVLQKFTISLQGKDEINLETAFEQNEVLLKHVTVNELLEMSNGPCCIGGQKEAFPNLYIERNLSVNVIDIKYLEHVNQDTFIIINCEENSEQLKISREHTLIDINDFIAAVNIDIFQTPIFIVSKNKYSDFDFQKVCSKTPGFQNFNHSKFLDSKNLEWVRNVMMLVNCKIIKLNNHSKNEKEFWSFGFSNHINLITDDPGMGKTELTKSLKNGCCSKYWTVIMNPQDINSLFKTLQTCDASDYLNRFELFILNQKYLHLGHCLKFFKNMCLKQKQHRLHVGHTDEILTKNLYAASDLISMLSQGFRSVGYRKATLEVLS</sequence>
<dbReference type="Proteomes" id="UP001168821">
    <property type="component" value="Unassembled WGS sequence"/>
</dbReference>
<feature type="domain" description="PH" evidence="2">
    <location>
        <begin position="1"/>
        <end position="21"/>
    </location>
</feature>
<evidence type="ECO:0000313" key="3">
    <source>
        <dbReference type="EMBL" id="KAJ3658206.1"/>
    </source>
</evidence>
<gene>
    <name evidence="3" type="ORF">Zmor_009960</name>
</gene>
<feature type="compositionally biased region" description="Polar residues" evidence="1">
    <location>
        <begin position="31"/>
        <end position="45"/>
    </location>
</feature>
<evidence type="ECO:0000313" key="4">
    <source>
        <dbReference type="Proteomes" id="UP001168821"/>
    </source>
</evidence>
<organism evidence="3 4">
    <name type="scientific">Zophobas morio</name>
    <dbReference type="NCBI Taxonomy" id="2755281"/>
    <lineage>
        <taxon>Eukaryota</taxon>
        <taxon>Metazoa</taxon>
        <taxon>Ecdysozoa</taxon>
        <taxon>Arthropoda</taxon>
        <taxon>Hexapoda</taxon>
        <taxon>Insecta</taxon>
        <taxon>Pterygota</taxon>
        <taxon>Neoptera</taxon>
        <taxon>Endopterygota</taxon>
        <taxon>Coleoptera</taxon>
        <taxon>Polyphaga</taxon>
        <taxon>Cucujiformia</taxon>
        <taxon>Tenebrionidae</taxon>
        <taxon>Zophobas</taxon>
    </lineage>
</organism>
<feature type="region of interest" description="Disordered" evidence="1">
    <location>
        <begin position="84"/>
        <end position="104"/>
    </location>
</feature>
<dbReference type="PROSITE" id="PS50003">
    <property type="entry name" value="PH_DOMAIN"/>
    <property type="match status" value="1"/>
</dbReference>
<accession>A0AA38MJ81</accession>
<proteinExistence type="predicted"/>
<feature type="region of interest" description="Disordered" evidence="1">
    <location>
        <begin position="20"/>
        <end position="45"/>
    </location>
</feature>
<name>A0AA38MJ81_9CUCU</name>
<dbReference type="EMBL" id="JALNTZ010000003">
    <property type="protein sequence ID" value="KAJ3658206.1"/>
    <property type="molecule type" value="Genomic_DNA"/>
</dbReference>
<dbReference type="InterPro" id="IPR001849">
    <property type="entry name" value="PH_domain"/>
</dbReference>
<protein>
    <recommendedName>
        <fullName evidence="2">PH domain-containing protein</fullName>
    </recommendedName>
</protein>
<reference evidence="3" key="1">
    <citation type="journal article" date="2023" name="G3 (Bethesda)">
        <title>Whole genome assemblies of Zophobas morio and Tenebrio molitor.</title>
        <authorList>
            <person name="Kaur S."/>
            <person name="Stinson S.A."/>
            <person name="diCenzo G.C."/>
        </authorList>
    </citation>
    <scope>NUCLEOTIDE SEQUENCE</scope>
    <source>
        <strain evidence="3">QUZm001</strain>
    </source>
</reference>
<evidence type="ECO:0000259" key="2">
    <source>
        <dbReference type="PROSITE" id="PS50003"/>
    </source>
</evidence>
<evidence type="ECO:0000256" key="1">
    <source>
        <dbReference type="SAM" id="MobiDB-lite"/>
    </source>
</evidence>
<dbReference type="AlphaFoldDB" id="A0AA38MJ81"/>